<feature type="compositionally biased region" description="Basic and acidic residues" evidence="1">
    <location>
        <begin position="337"/>
        <end position="352"/>
    </location>
</feature>
<dbReference type="Pfam" id="PF09809">
    <property type="entry name" value="MRP-L27"/>
    <property type="match status" value="1"/>
</dbReference>
<sequence length="352" mass="41191">MVVRTLIPSHFKAPWGFAKKGAKGLRKIGPMHYESWKWPGQNKEFPELSPKWQKNNRMELRRYTGVQPTGYDDPTTGKFVHLPEMIPELIVPDLTGFPLRPYVSYRTDIEIEKRIANTDKILAKNSKNPPIDKIWPPPAVDAKVLFDCRGAVAHPGWFPRDHMPGNYPKTEEERRAAAIRYGLRPEDYTPYPPDDSKNHIGDYPDAGIVTAEHRDPYDYYSDFHQRRNWNEPVMRQAMRYRVERCTFTGLRDDLHTPMASISLLTQVLVPVVILFIVMLYNGETVRKVRDWCFVRWFNAKFPKQYPYDFMRAFPNQDPRDYPILNYSFEPAEGGKNNAEEDNARHPFNETSR</sequence>
<dbReference type="InterPro" id="IPR008699">
    <property type="entry name" value="NDUFB8"/>
</dbReference>
<keyword evidence="3" id="KW-1185">Reference proteome</keyword>
<feature type="transmembrane region" description="Helical" evidence="2">
    <location>
        <begin position="258"/>
        <end position="280"/>
    </location>
</feature>
<dbReference type="InterPro" id="IPR019189">
    <property type="entry name" value="Ribosomal_mL41"/>
</dbReference>
<evidence type="ECO:0000256" key="1">
    <source>
        <dbReference type="SAM" id="MobiDB-lite"/>
    </source>
</evidence>
<keyword evidence="2" id="KW-0812">Transmembrane</keyword>
<dbReference type="GO" id="GO:0005762">
    <property type="term" value="C:mitochondrial large ribosomal subunit"/>
    <property type="evidence" value="ECO:0007669"/>
    <property type="project" value="InterPro"/>
</dbReference>
<feature type="region of interest" description="Disordered" evidence="1">
    <location>
        <begin position="327"/>
        <end position="352"/>
    </location>
</feature>
<accession>A0A915LZ27</accession>
<evidence type="ECO:0000313" key="4">
    <source>
        <dbReference type="WBParaSite" id="scaffold2390_cov215.g4767"/>
    </source>
</evidence>
<dbReference type="Proteomes" id="UP000887561">
    <property type="component" value="Unplaced"/>
</dbReference>
<dbReference type="GO" id="GO:0003735">
    <property type="term" value="F:structural constituent of ribosome"/>
    <property type="evidence" value="ECO:0007669"/>
    <property type="project" value="InterPro"/>
</dbReference>
<evidence type="ECO:0000313" key="3">
    <source>
        <dbReference type="Proteomes" id="UP000887561"/>
    </source>
</evidence>
<keyword evidence="2" id="KW-0472">Membrane</keyword>
<evidence type="ECO:0000256" key="2">
    <source>
        <dbReference type="SAM" id="Phobius"/>
    </source>
</evidence>
<name>A0A915LZ27_MELJA</name>
<reference evidence="4" key="1">
    <citation type="submission" date="2022-11" db="UniProtKB">
        <authorList>
            <consortium name="WormBaseParasite"/>
        </authorList>
    </citation>
    <scope>IDENTIFICATION</scope>
</reference>
<dbReference type="AlphaFoldDB" id="A0A915LZ27"/>
<dbReference type="WBParaSite" id="scaffold2390_cov215.g4767">
    <property type="protein sequence ID" value="scaffold2390_cov215.g4767"/>
    <property type="gene ID" value="scaffold2390_cov215.g4767"/>
</dbReference>
<dbReference type="Pfam" id="PF05821">
    <property type="entry name" value="NDUF_B8"/>
    <property type="match status" value="1"/>
</dbReference>
<proteinExistence type="predicted"/>
<dbReference type="PANTHER" id="PTHR12840:SF1">
    <property type="entry name" value="NADH DEHYDROGENASE [UBIQUINONE] 1 BETA SUBCOMPLEX SUBUNIT 8, MITOCHONDRIAL"/>
    <property type="match status" value="1"/>
</dbReference>
<keyword evidence="2" id="KW-1133">Transmembrane helix</keyword>
<dbReference type="PANTHER" id="PTHR12840">
    <property type="entry name" value="NADH-UBIQUINONE OXIDOREDUCTASE ASHI SUBUNIT"/>
    <property type="match status" value="1"/>
</dbReference>
<protein>
    <submittedName>
        <fullName evidence="4">Uncharacterized protein</fullName>
    </submittedName>
</protein>
<organism evidence="3 4">
    <name type="scientific">Meloidogyne javanica</name>
    <name type="common">Root-knot nematode worm</name>
    <dbReference type="NCBI Taxonomy" id="6303"/>
    <lineage>
        <taxon>Eukaryota</taxon>
        <taxon>Metazoa</taxon>
        <taxon>Ecdysozoa</taxon>
        <taxon>Nematoda</taxon>
        <taxon>Chromadorea</taxon>
        <taxon>Rhabditida</taxon>
        <taxon>Tylenchina</taxon>
        <taxon>Tylenchomorpha</taxon>
        <taxon>Tylenchoidea</taxon>
        <taxon>Meloidogynidae</taxon>
        <taxon>Meloidogyninae</taxon>
        <taxon>Meloidogyne</taxon>
        <taxon>Meloidogyne incognita group</taxon>
    </lineage>
</organism>